<dbReference type="GO" id="GO:0005524">
    <property type="term" value="F:ATP binding"/>
    <property type="evidence" value="ECO:0007669"/>
    <property type="project" value="UniProtKB-KW"/>
</dbReference>
<dbReference type="CDD" id="cd16927">
    <property type="entry name" value="HATPase_Hsp90-like"/>
    <property type="match status" value="1"/>
</dbReference>
<dbReference type="GO" id="GO:0016887">
    <property type="term" value="F:ATP hydrolysis activity"/>
    <property type="evidence" value="ECO:0007669"/>
    <property type="project" value="InterPro"/>
</dbReference>
<dbReference type="Pfam" id="PF13589">
    <property type="entry name" value="HATPase_c_3"/>
    <property type="match status" value="1"/>
</dbReference>
<evidence type="ECO:0000256" key="3">
    <source>
        <dbReference type="ARBA" id="ARBA00022840"/>
    </source>
</evidence>
<accession>A0A5J4FX95</accession>
<dbReference type="Gene3D" id="1.20.120.790">
    <property type="entry name" value="Heat shock protein 90, C-terminal domain"/>
    <property type="match status" value="1"/>
</dbReference>
<dbReference type="PRINTS" id="PR00775">
    <property type="entry name" value="HEATSHOCK90"/>
</dbReference>
<dbReference type="Gene3D" id="3.30.230.80">
    <property type="match status" value="1"/>
</dbReference>
<dbReference type="GO" id="GO:0051082">
    <property type="term" value="F:unfolded protein binding"/>
    <property type="evidence" value="ECO:0007669"/>
    <property type="project" value="InterPro"/>
</dbReference>
<keyword evidence="3 5" id="KW-0067">ATP-binding</keyword>
<dbReference type="EMBL" id="BKCF01000001">
    <property type="protein sequence ID" value="GEQ85772.1"/>
    <property type="molecule type" value="Genomic_DNA"/>
</dbReference>
<feature type="binding site" evidence="5">
    <location>
        <position position="209"/>
    </location>
    <ligand>
        <name>ATP</name>
        <dbReference type="ChEBI" id="CHEBI:30616"/>
    </ligand>
</feature>
<feature type="region of interest" description="Disordered" evidence="6">
    <location>
        <begin position="251"/>
        <end position="284"/>
    </location>
</feature>
<dbReference type="SUPFAM" id="SSF54211">
    <property type="entry name" value="Ribosomal protein S5 domain 2-like"/>
    <property type="match status" value="1"/>
</dbReference>
<dbReference type="NCBIfam" id="NF003555">
    <property type="entry name" value="PRK05218.1"/>
    <property type="match status" value="1"/>
</dbReference>
<evidence type="ECO:0000313" key="7">
    <source>
        <dbReference type="EMBL" id="GEQ85772.1"/>
    </source>
</evidence>
<dbReference type="InterPro" id="IPR020575">
    <property type="entry name" value="Hsp90_N"/>
</dbReference>
<proteinExistence type="inferred from homology"/>
<keyword evidence="4" id="KW-0143">Chaperone</keyword>
<dbReference type="PROSITE" id="PS00298">
    <property type="entry name" value="HSP90"/>
    <property type="match status" value="1"/>
</dbReference>
<comment type="caution">
    <text evidence="7">The sequence shown here is derived from an EMBL/GenBank/DDBJ whole genome shotgun (WGS) entry which is preliminary data.</text>
</comment>
<evidence type="ECO:0000256" key="1">
    <source>
        <dbReference type="ARBA" id="ARBA00008239"/>
    </source>
</evidence>
<dbReference type="SUPFAM" id="SSF55874">
    <property type="entry name" value="ATPase domain of HSP90 chaperone/DNA topoisomerase II/histidine kinase"/>
    <property type="match status" value="1"/>
</dbReference>
<dbReference type="InterPro" id="IPR020568">
    <property type="entry name" value="Ribosomal_Su5_D2-typ_SF"/>
</dbReference>
<dbReference type="GO" id="GO:0140662">
    <property type="term" value="F:ATP-dependent protein folding chaperone"/>
    <property type="evidence" value="ECO:0007669"/>
    <property type="project" value="InterPro"/>
</dbReference>
<sequence>MFEIGILIAENFNALHISAVNIFSETNTNNSENYRNKINKTMSTGTINVAVENIFPLIKKFLYSDHEIFLRELISNATDATLKLKHLTNIGEAKVEYGNPIIEVKIDKEGKKLHIIDQGIGMTKDEVEKYINQIAFSGAEEFIEKYKDTKGEDAGIIGHFGLGFYSAFMVADKVEIITKSFKDEPAAHWTCDGSPNYTLEEASKTERGTEIILHISEDETSFLEDSKIQGLLNKYNKFMPVPIKFGMKTETLPKPEDAKEEDPAPTQEVDNIINNPTPAWTKPPTDLKDEDYKSFYRELYPMQFEEPLFNIHLNVDYPFNLTGILYFPKMSKDMQIQKDKIQLFQNQVFVTDNVEGIVPEFLTMLRGVIDSPDIPLNVSRSYLQADGAVKKISSYITRKVADKLKSLFNENREDFEAKWDDIKIVIEYGMLTEEKFFDKAQDFMLYPTVDGKYFTFAELKEKLAAAQTDKDDKLVLLYASNKDEQHSYIASAQDKGYEVLLLDSPIISHLIQKLESSKEKISFVRVDGDHIDNLIKKDEEAISKLNDDEKETLKTFLTETIPADKFTVQLEAMDSNSNPFIITEPEFMRRMKEMQQNGGGGMFGMGNMPEMFNLIVNTNHELISEILNTKTAKKKERLVNQALDLAKLSKGLLKGADMTSFIKRSYEMIK</sequence>
<gene>
    <name evidence="7" type="primary">htpG</name>
    <name evidence="7" type="ORF">ULMS_12800</name>
</gene>
<evidence type="ECO:0000256" key="5">
    <source>
        <dbReference type="PIRSR" id="PIRSR002583-1"/>
    </source>
</evidence>
<dbReference type="SUPFAM" id="SSF110942">
    <property type="entry name" value="HSP90 C-terminal domain"/>
    <property type="match status" value="1"/>
</dbReference>
<dbReference type="Gene3D" id="3.40.50.11260">
    <property type="match status" value="1"/>
</dbReference>
<name>A0A5J4FX95_9FLAO</name>
<evidence type="ECO:0000256" key="2">
    <source>
        <dbReference type="ARBA" id="ARBA00022741"/>
    </source>
</evidence>
<dbReference type="InterPro" id="IPR001404">
    <property type="entry name" value="Hsp90_fam"/>
</dbReference>
<feature type="binding site" evidence="5">
    <location>
        <position position="117"/>
    </location>
    <ligand>
        <name>ATP</name>
        <dbReference type="ChEBI" id="CHEBI:30616"/>
    </ligand>
</feature>
<dbReference type="Pfam" id="PF00183">
    <property type="entry name" value="HSP90"/>
    <property type="match status" value="1"/>
</dbReference>
<feature type="compositionally biased region" description="Polar residues" evidence="6">
    <location>
        <begin position="268"/>
        <end position="278"/>
    </location>
</feature>
<dbReference type="Proteomes" id="UP000326994">
    <property type="component" value="Unassembled WGS sequence"/>
</dbReference>
<dbReference type="InterPro" id="IPR036890">
    <property type="entry name" value="HATPase_C_sf"/>
</dbReference>
<feature type="binding site" evidence="5">
    <location>
        <position position="380"/>
    </location>
    <ligand>
        <name>ATP</name>
        <dbReference type="ChEBI" id="CHEBI:30616"/>
    </ligand>
</feature>
<feature type="binding site" evidence="5">
    <location>
        <position position="72"/>
    </location>
    <ligand>
        <name>ATP</name>
        <dbReference type="ChEBI" id="CHEBI:30616"/>
    </ligand>
</feature>
<dbReference type="FunFam" id="3.30.230.80:FF:000008">
    <property type="entry name" value="Molecular chaperone HtpG"/>
    <property type="match status" value="1"/>
</dbReference>
<protein>
    <submittedName>
        <fullName evidence="7">Chaperone protein HtpG</fullName>
    </submittedName>
</protein>
<dbReference type="InterPro" id="IPR037196">
    <property type="entry name" value="HSP90_C"/>
</dbReference>
<keyword evidence="8" id="KW-1185">Reference proteome</keyword>
<dbReference type="Gene3D" id="3.30.565.10">
    <property type="entry name" value="Histidine kinase-like ATPase, C-terminal domain"/>
    <property type="match status" value="1"/>
</dbReference>
<organism evidence="7 8">
    <name type="scientific">Patiriisocius marinistellae</name>
    <dbReference type="NCBI Taxonomy" id="2494560"/>
    <lineage>
        <taxon>Bacteria</taxon>
        <taxon>Pseudomonadati</taxon>
        <taxon>Bacteroidota</taxon>
        <taxon>Flavobacteriia</taxon>
        <taxon>Flavobacteriales</taxon>
        <taxon>Flavobacteriaceae</taxon>
        <taxon>Patiriisocius</taxon>
    </lineage>
</organism>
<feature type="binding site" evidence="5">
    <location>
        <position position="122"/>
    </location>
    <ligand>
        <name>ATP</name>
        <dbReference type="ChEBI" id="CHEBI:30616"/>
    </ligand>
</feature>
<feature type="binding site" evidence="5">
    <location>
        <begin position="137"/>
        <end position="138"/>
    </location>
    <ligand>
        <name>ATP</name>
        <dbReference type="ChEBI" id="CHEBI:30616"/>
    </ligand>
</feature>
<dbReference type="PIRSF" id="PIRSF002583">
    <property type="entry name" value="Hsp90"/>
    <property type="match status" value="1"/>
</dbReference>
<evidence type="ECO:0000256" key="4">
    <source>
        <dbReference type="ARBA" id="ARBA00023186"/>
    </source>
</evidence>
<evidence type="ECO:0000313" key="8">
    <source>
        <dbReference type="Proteomes" id="UP000326994"/>
    </source>
</evidence>
<reference evidence="7 8" key="1">
    <citation type="submission" date="2019-08" db="EMBL/GenBank/DDBJ databases">
        <title>Ulvibacter marinistellae sp. nov., isolated from a starfish, Patiria pectinifera.</title>
        <authorList>
            <person name="Kawano K."/>
            <person name="Ushijima N."/>
            <person name="Kihara M."/>
            <person name="Itoh H."/>
        </authorList>
    </citation>
    <scope>NUCLEOTIDE SEQUENCE [LARGE SCALE GENOMIC DNA]</scope>
    <source>
        <strain evidence="7 8">KK4</strain>
    </source>
</reference>
<dbReference type="AlphaFoldDB" id="A0A5J4FX95"/>
<comment type="similarity">
    <text evidence="1">Belongs to the heat shock protein 90 family.</text>
</comment>
<dbReference type="PANTHER" id="PTHR11528">
    <property type="entry name" value="HEAT SHOCK PROTEIN 90 FAMILY MEMBER"/>
    <property type="match status" value="1"/>
</dbReference>
<keyword evidence="2 5" id="KW-0547">Nucleotide-binding</keyword>
<evidence type="ECO:0000256" key="6">
    <source>
        <dbReference type="SAM" id="MobiDB-lite"/>
    </source>
</evidence>
<feature type="binding site" evidence="5">
    <location>
        <position position="76"/>
    </location>
    <ligand>
        <name>ATP</name>
        <dbReference type="ChEBI" id="CHEBI:30616"/>
    </ligand>
</feature>
<dbReference type="InterPro" id="IPR019805">
    <property type="entry name" value="Heat_shock_protein_90_CS"/>
</dbReference>